<comment type="caution">
    <text evidence="1">The sequence shown here is derived from an EMBL/GenBank/DDBJ whole genome shotgun (WGS) entry which is preliminary data.</text>
</comment>
<name>A0AAD7B7Y1_9AGAR</name>
<dbReference type="AlphaFoldDB" id="A0AAD7B7Y1"/>
<organism evidence="1 2">
    <name type="scientific">Roridomyces roridus</name>
    <dbReference type="NCBI Taxonomy" id="1738132"/>
    <lineage>
        <taxon>Eukaryota</taxon>
        <taxon>Fungi</taxon>
        <taxon>Dikarya</taxon>
        <taxon>Basidiomycota</taxon>
        <taxon>Agaricomycotina</taxon>
        <taxon>Agaricomycetes</taxon>
        <taxon>Agaricomycetidae</taxon>
        <taxon>Agaricales</taxon>
        <taxon>Marasmiineae</taxon>
        <taxon>Mycenaceae</taxon>
        <taxon>Roridomyces</taxon>
    </lineage>
</organism>
<evidence type="ECO:0000313" key="1">
    <source>
        <dbReference type="EMBL" id="KAJ7613447.1"/>
    </source>
</evidence>
<gene>
    <name evidence="1" type="ORF">FB45DRAFT_759237</name>
</gene>
<sequence length="414" mass="44725">FSSVFISSPNAASVSSLDLESDWATTSCDPVLAYCTCPIEDEDCGCGHVFIGQANDTIVKLPETCGLGPYARVVSLEPHPDQTVLSADHAVRKRSTDPVYSLVFDYLFTDIAEENGPVYMRADMTDLPGYWDAIVDSTPDSTTDPLRKRNLNFHSPRALEKLSKLNTLTKGDSISRNYHWSDTYTIFHQEEVSSTIFNSQFGYYLEAKIVPPSIQQAYVYFKAGAGAEAAFTITGVASASWDSGRYELIKFGFPGLYYPGLLTLGPSLHLYGELSGQLSLSGTYKTSVMYNFPPLDLSFGKQDSNVGQSNFGTAVQPTNNFGTVDYNVGWNVELTGSADVHLVPSLQLGISILGGSLLDGQVFVEADLFAGLSITGSVSNTVAPNFCVTPVYGINLNAGLTGSVLFWEPGPGVF</sequence>
<keyword evidence="2" id="KW-1185">Reference proteome</keyword>
<protein>
    <submittedName>
        <fullName evidence="1">Uncharacterized protein</fullName>
    </submittedName>
</protein>
<feature type="non-terminal residue" evidence="1">
    <location>
        <position position="414"/>
    </location>
</feature>
<dbReference type="EMBL" id="JARKIF010000028">
    <property type="protein sequence ID" value="KAJ7613447.1"/>
    <property type="molecule type" value="Genomic_DNA"/>
</dbReference>
<accession>A0AAD7B7Y1</accession>
<dbReference type="Proteomes" id="UP001221142">
    <property type="component" value="Unassembled WGS sequence"/>
</dbReference>
<proteinExistence type="predicted"/>
<evidence type="ECO:0000313" key="2">
    <source>
        <dbReference type="Proteomes" id="UP001221142"/>
    </source>
</evidence>
<reference evidence="1" key="1">
    <citation type="submission" date="2023-03" db="EMBL/GenBank/DDBJ databases">
        <title>Massive genome expansion in bonnet fungi (Mycena s.s.) driven by repeated elements and novel gene families across ecological guilds.</title>
        <authorList>
            <consortium name="Lawrence Berkeley National Laboratory"/>
            <person name="Harder C.B."/>
            <person name="Miyauchi S."/>
            <person name="Viragh M."/>
            <person name="Kuo A."/>
            <person name="Thoen E."/>
            <person name="Andreopoulos B."/>
            <person name="Lu D."/>
            <person name="Skrede I."/>
            <person name="Drula E."/>
            <person name="Henrissat B."/>
            <person name="Morin E."/>
            <person name="Kohler A."/>
            <person name="Barry K."/>
            <person name="LaButti K."/>
            <person name="Morin E."/>
            <person name="Salamov A."/>
            <person name="Lipzen A."/>
            <person name="Mereny Z."/>
            <person name="Hegedus B."/>
            <person name="Baldrian P."/>
            <person name="Stursova M."/>
            <person name="Weitz H."/>
            <person name="Taylor A."/>
            <person name="Grigoriev I.V."/>
            <person name="Nagy L.G."/>
            <person name="Martin F."/>
            <person name="Kauserud H."/>
        </authorList>
    </citation>
    <scope>NUCLEOTIDE SEQUENCE</scope>
    <source>
        <strain evidence="1">9284</strain>
    </source>
</reference>